<dbReference type="RefSeq" id="WP_048860045.1">
    <property type="nucleotide sequence ID" value="NZ_BANB01000078.1"/>
</dbReference>
<dbReference type="GO" id="GO:0006313">
    <property type="term" value="P:DNA transposition"/>
    <property type="evidence" value="ECO:0007669"/>
    <property type="project" value="InterPro"/>
</dbReference>
<keyword evidence="3" id="KW-1185">Reference proteome</keyword>
<evidence type="ECO:0000313" key="3">
    <source>
        <dbReference type="Proteomes" id="UP000032680"/>
    </source>
</evidence>
<dbReference type="OrthoDB" id="7267835at2"/>
<dbReference type="PANTHER" id="PTHR37936">
    <property type="entry name" value="TRANSPOSASE INSC FOR INSERTION ELEMENT IS2A-RELATED"/>
    <property type="match status" value="1"/>
</dbReference>
<comment type="caution">
    <text evidence="2">The sequence shown here is derived from an EMBL/GenBank/DDBJ whole genome shotgun (WGS) entry which is preliminary data.</text>
</comment>
<name>A0A0D6P4X5_9PROT</name>
<organism evidence="2 3">
    <name type="scientific">Acidisphaera rubrifaciens HS-AP3</name>
    <dbReference type="NCBI Taxonomy" id="1231350"/>
    <lineage>
        <taxon>Bacteria</taxon>
        <taxon>Pseudomonadati</taxon>
        <taxon>Pseudomonadota</taxon>
        <taxon>Alphaproteobacteria</taxon>
        <taxon>Acetobacterales</taxon>
        <taxon>Acetobacteraceae</taxon>
        <taxon>Acidisphaera</taxon>
    </lineage>
</organism>
<dbReference type="SUPFAM" id="SSF46689">
    <property type="entry name" value="Homeodomain-like"/>
    <property type="match status" value="1"/>
</dbReference>
<dbReference type="PANTHER" id="PTHR37936:SF3">
    <property type="entry name" value="TRANSPOSASE INSC FOR INSERTION ELEMENT IS2A-RELATED"/>
    <property type="match status" value="1"/>
</dbReference>
<proteinExistence type="predicted"/>
<dbReference type="EMBL" id="BANB01000078">
    <property type="protein sequence ID" value="GAN76243.1"/>
    <property type="molecule type" value="Genomic_DNA"/>
</dbReference>
<dbReference type="Pfam" id="PF01527">
    <property type="entry name" value="HTH_Tnp_1"/>
    <property type="match status" value="1"/>
</dbReference>
<dbReference type="Proteomes" id="UP000032680">
    <property type="component" value="Unassembled WGS sequence"/>
</dbReference>
<reference evidence="2 3" key="1">
    <citation type="submission" date="2012-11" db="EMBL/GenBank/DDBJ databases">
        <title>Whole genome sequence of Acidisphaera rubrifaciens HS-AP3.</title>
        <authorList>
            <person name="Azuma Y."/>
            <person name="Higashiura N."/>
            <person name="Hirakawa H."/>
            <person name="Matsushita K."/>
        </authorList>
    </citation>
    <scope>NUCLEOTIDE SEQUENCE [LARGE SCALE GENOMIC DNA]</scope>
    <source>
        <strain evidence="2 3">HS-AP3</strain>
    </source>
</reference>
<dbReference type="GO" id="GO:0004803">
    <property type="term" value="F:transposase activity"/>
    <property type="evidence" value="ECO:0007669"/>
    <property type="project" value="InterPro"/>
</dbReference>
<protein>
    <submittedName>
        <fullName evidence="2">Transposase</fullName>
    </submittedName>
</protein>
<dbReference type="GO" id="GO:0003677">
    <property type="term" value="F:DNA binding"/>
    <property type="evidence" value="ECO:0007669"/>
    <property type="project" value="InterPro"/>
</dbReference>
<evidence type="ECO:0000313" key="2">
    <source>
        <dbReference type="EMBL" id="GAN76243.1"/>
    </source>
</evidence>
<dbReference type="NCBIfam" id="NF047595">
    <property type="entry name" value="IS66_ISRel24_TnpA"/>
    <property type="match status" value="1"/>
</dbReference>
<gene>
    <name evidence="2" type="ORF">Asru_0078_01</name>
</gene>
<dbReference type="AlphaFoldDB" id="A0A0D6P4X5"/>
<evidence type="ECO:0000256" key="1">
    <source>
        <dbReference type="SAM" id="MobiDB-lite"/>
    </source>
</evidence>
<sequence length="140" mass="15538">MSSHEAIPRDSTGASERIEVITGHERRRRYSDEDKARLVAEAAQPGQGVHAVARRHGVCSSLLYRWRRDGVGAQWSAAPTQRLIPVQVAAEHREVSAPPRPETVRIDRLVEISLPNGCSLRVDQHIDGKALRRILAALRG</sequence>
<dbReference type="InterPro" id="IPR009057">
    <property type="entry name" value="Homeodomain-like_sf"/>
</dbReference>
<dbReference type="InterPro" id="IPR002514">
    <property type="entry name" value="Transposase_8"/>
</dbReference>
<feature type="region of interest" description="Disordered" evidence="1">
    <location>
        <begin position="1"/>
        <end position="23"/>
    </location>
</feature>
<accession>A0A0D6P4X5</accession>